<sequence>MVGGREIMKTSFAVLFAATALATPGIALAQETAPADTQGGLEEIIVTAQKRAEGLSDVPISISAISGKQVENYGQTNLEQISSSVPNLKITQTAIANRIAIRGIASGDNKGFEQSVAMFVDGVYYGRDQLSRLPLIDMERVEVLRGPQPTLFGKNAIAGAVNITTRSPTDEFEGMVSGLYEFNHKEFQLSGVLSGPLTEGVEARVVGYYRTMDGYFYNQKLDRNEPNVDEKYFRGKLEFDRGGPFVAELKLEYADFEAKGQPRDVFGAVGNYNAVFQGPFFVSTDPDYVREDNGYQSRNKVFGATLNMDLEVGEHTLTSVSSLLDYKTREIVDVDFSGISFLDGTNLREDYRQFSQELRLTSPGGETFNYIAGVYYQHAKLDVQDFTLFNPTFLALGAPFSALGDTRNDRDYNQKSDLISAFAQGELALSDRFRITAGARFNHEKKSGSRTLAIVQGPLSTAPAPVVAAVFRALNIEAHSISGKLSEDSFNPMVNVQYDATDDLMLYGSYAKGTKAGGFDIRSNSLPTSTTVAKPGAFEFQDESADNFEAGLKYKGPNVAFNLSLYRTTYKDLQVNIFDGTLNFNVRNAAGARTQGVEADFRAALADGLTVSGAVAYLDFTFTNFTDGQCYYLQVPGPNGFCDYSGKRNALSPKWSGNLNVDYTTPVTSGLKVALNVNADFSSSYIASANLDPRTHQDGYVKLGARLALAEIEDRWEIALIGRNLTNQRILQTASSMPLATTITRNAGNAYNGIVDRPRTIAVQLTGRF</sequence>
<dbReference type="SUPFAM" id="SSF56935">
    <property type="entry name" value="Porins"/>
    <property type="match status" value="1"/>
</dbReference>
<evidence type="ECO:0000256" key="5">
    <source>
        <dbReference type="ARBA" id="ARBA00022692"/>
    </source>
</evidence>
<evidence type="ECO:0000256" key="1">
    <source>
        <dbReference type="ARBA" id="ARBA00004571"/>
    </source>
</evidence>
<dbReference type="Gene3D" id="2.40.170.20">
    <property type="entry name" value="TonB-dependent receptor, beta-barrel domain"/>
    <property type="match status" value="1"/>
</dbReference>
<dbReference type="GO" id="GO:0009279">
    <property type="term" value="C:cell outer membrane"/>
    <property type="evidence" value="ECO:0007669"/>
    <property type="project" value="UniProtKB-SubCell"/>
</dbReference>
<keyword evidence="6" id="KW-0408">Iron</keyword>
<dbReference type="EMBL" id="CP012700">
    <property type="protein sequence ID" value="ALH81062.1"/>
    <property type="molecule type" value="Genomic_DNA"/>
</dbReference>
<dbReference type="PATRIC" id="fig|33050.5.peg.2478"/>
<evidence type="ECO:0000256" key="6">
    <source>
        <dbReference type="ARBA" id="ARBA00023004"/>
    </source>
</evidence>
<keyword evidence="13" id="KW-0732">Signal</keyword>
<feature type="domain" description="TonB-dependent receptor plug" evidence="15">
    <location>
        <begin position="56"/>
        <end position="160"/>
    </location>
</feature>
<comment type="similarity">
    <text evidence="11 12">Belongs to the TonB-dependent receptor family.</text>
</comment>
<evidence type="ECO:0000256" key="7">
    <source>
        <dbReference type="ARBA" id="ARBA00023065"/>
    </source>
</evidence>
<keyword evidence="8 12" id="KW-0798">TonB box</keyword>
<evidence type="ECO:0000259" key="14">
    <source>
        <dbReference type="Pfam" id="PF00593"/>
    </source>
</evidence>
<dbReference type="OrthoDB" id="7223550at2"/>
<protein>
    <submittedName>
        <fullName evidence="16">TonB-dependent receptor</fullName>
    </submittedName>
</protein>
<keyword evidence="5 11" id="KW-0812">Transmembrane</keyword>
<keyword evidence="10 11" id="KW-0998">Cell outer membrane</keyword>
<feature type="signal peptide" evidence="13">
    <location>
        <begin position="1"/>
        <end position="29"/>
    </location>
</feature>
<dbReference type="InterPro" id="IPR039426">
    <property type="entry name" value="TonB-dep_rcpt-like"/>
</dbReference>
<dbReference type="InterPro" id="IPR012910">
    <property type="entry name" value="Plug_dom"/>
</dbReference>
<proteinExistence type="inferred from homology"/>
<feature type="domain" description="TonB-dependent receptor-like beta-barrel" evidence="14">
    <location>
        <begin position="273"/>
        <end position="725"/>
    </location>
</feature>
<keyword evidence="2 11" id="KW-0813">Transport</keyword>
<dbReference type="KEGG" id="smag:AN936_11990"/>
<keyword evidence="16" id="KW-0675">Receptor</keyword>
<dbReference type="Pfam" id="PF07715">
    <property type="entry name" value="Plug"/>
    <property type="match status" value="1"/>
</dbReference>
<dbReference type="Pfam" id="PF00593">
    <property type="entry name" value="TonB_dep_Rec_b-barrel"/>
    <property type="match status" value="1"/>
</dbReference>
<organism evidence="16 17">
    <name type="scientific">Sphingopyxis macrogoltabida</name>
    <name type="common">Sphingomonas macrogoltabidus</name>
    <dbReference type="NCBI Taxonomy" id="33050"/>
    <lineage>
        <taxon>Bacteria</taxon>
        <taxon>Pseudomonadati</taxon>
        <taxon>Pseudomonadota</taxon>
        <taxon>Alphaproteobacteria</taxon>
        <taxon>Sphingomonadales</taxon>
        <taxon>Sphingomonadaceae</taxon>
        <taxon>Sphingopyxis</taxon>
    </lineage>
</organism>
<dbReference type="PANTHER" id="PTHR32552:SF81">
    <property type="entry name" value="TONB-DEPENDENT OUTER MEMBRANE RECEPTOR"/>
    <property type="match status" value="1"/>
</dbReference>
<accession>A0A0N9UYW5</accession>
<evidence type="ECO:0000256" key="13">
    <source>
        <dbReference type="SAM" id="SignalP"/>
    </source>
</evidence>
<evidence type="ECO:0000256" key="4">
    <source>
        <dbReference type="ARBA" id="ARBA00022496"/>
    </source>
</evidence>
<evidence type="ECO:0000256" key="10">
    <source>
        <dbReference type="ARBA" id="ARBA00023237"/>
    </source>
</evidence>
<dbReference type="GO" id="GO:0006826">
    <property type="term" value="P:iron ion transport"/>
    <property type="evidence" value="ECO:0007669"/>
    <property type="project" value="UniProtKB-KW"/>
</dbReference>
<gene>
    <name evidence="16" type="ORF">AN936_11990</name>
</gene>
<evidence type="ECO:0000256" key="3">
    <source>
        <dbReference type="ARBA" id="ARBA00022452"/>
    </source>
</evidence>
<dbReference type="AlphaFoldDB" id="A0A0N9UYW5"/>
<dbReference type="InterPro" id="IPR036942">
    <property type="entry name" value="Beta-barrel_TonB_sf"/>
</dbReference>
<evidence type="ECO:0000256" key="11">
    <source>
        <dbReference type="PROSITE-ProRule" id="PRU01360"/>
    </source>
</evidence>
<feature type="chain" id="PRO_5006039172" evidence="13">
    <location>
        <begin position="30"/>
        <end position="769"/>
    </location>
</feature>
<dbReference type="PANTHER" id="PTHR32552">
    <property type="entry name" value="FERRICHROME IRON RECEPTOR-RELATED"/>
    <property type="match status" value="1"/>
</dbReference>
<evidence type="ECO:0000256" key="2">
    <source>
        <dbReference type="ARBA" id="ARBA00022448"/>
    </source>
</evidence>
<dbReference type="CDD" id="cd01347">
    <property type="entry name" value="ligand_gated_channel"/>
    <property type="match status" value="1"/>
</dbReference>
<keyword evidence="4" id="KW-0410">Iron transport</keyword>
<evidence type="ECO:0000256" key="12">
    <source>
        <dbReference type="RuleBase" id="RU003357"/>
    </source>
</evidence>
<evidence type="ECO:0000313" key="16">
    <source>
        <dbReference type="EMBL" id="ALH81062.1"/>
    </source>
</evidence>
<dbReference type="InterPro" id="IPR000531">
    <property type="entry name" value="Beta-barrel_TonB"/>
</dbReference>
<dbReference type="PROSITE" id="PS52016">
    <property type="entry name" value="TONB_DEPENDENT_REC_3"/>
    <property type="match status" value="1"/>
</dbReference>
<evidence type="ECO:0000313" key="17">
    <source>
        <dbReference type="Proteomes" id="UP000058074"/>
    </source>
</evidence>
<name>A0A0N9UYW5_SPHMC</name>
<evidence type="ECO:0000259" key="15">
    <source>
        <dbReference type="Pfam" id="PF07715"/>
    </source>
</evidence>
<dbReference type="Proteomes" id="UP000058074">
    <property type="component" value="Chromosome"/>
</dbReference>
<comment type="subcellular location">
    <subcellularLocation>
        <location evidence="1 11">Cell outer membrane</location>
        <topology evidence="1 11">Multi-pass membrane protein</topology>
    </subcellularLocation>
</comment>
<evidence type="ECO:0000256" key="9">
    <source>
        <dbReference type="ARBA" id="ARBA00023136"/>
    </source>
</evidence>
<keyword evidence="9 11" id="KW-0472">Membrane</keyword>
<keyword evidence="7" id="KW-0406">Ion transport</keyword>
<keyword evidence="3 11" id="KW-1134">Transmembrane beta strand</keyword>
<evidence type="ECO:0000256" key="8">
    <source>
        <dbReference type="ARBA" id="ARBA00023077"/>
    </source>
</evidence>
<reference evidence="16 17" key="1">
    <citation type="journal article" date="2015" name="Genome Announc.">
        <title>Complete Genome Sequence of Polypropylene Glycol- and Polyethylene Glycol-Degrading Sphingopyxis macrogoltabida Strain EY-1.</title>
        <authorList>
            <person name="Ohtsubo Y."/>
            <person name="Nagata Y."/>
            <person name="Numata M."/>
            <person name="Tsuchikane K."/>
            <person name="Hosoyama A."/>
            <person name="Yamazoe A."/>
            <person name="Tsuda M."/>
            <person name="Fujita N."/>
            <person name="Kawai F."/>
        </authorList>
    </citation>
    <scope>NUCLEOTIDE SEQUENCE [LARGE SCALE GENOMIC DNA]</scope>
    <source>
        <strain evidence="16 17">EY-1</strain>
    </source>
</reference>